<dbReference type="GO" id="GO:0004197">
    <property type="term" value="F:cysteine-type endopeptidase activity"/>
    <property type="evidence" value="ECO:0007669"/>
    <property type="project" value="InterPro"/>
</dbReference>
<proteinExistence type="predicted"/>
<dbReference type="RefSeq" id="WP_141649057.1">
    <property type="nucleotide sequence ID" value="NZ_VIFM01000394.1"/>
</dbReference>
<organism evidence="2 3">
    <name type="scientific">Myxococcus llanfairpwllgwyngyllgogerychwyrndrobwllllantysiliogogogochensis</name>
    <dbReference type="NCBI Taxonomy" id="2590453"/>
    <lineage>
        <taxon>Bacteria</taxon>
        <taxon>Pseudomonadati</taxon>
        <taxon>Myxococcota</taxon>
        <taxon>Myxococcia</taxon>
        <taxon>Myxococcales</taxon>
        <taxon>Cystobacterineae</taxon>
        <taxon>Myxococcaceae</taxon>
        <taxon>Myxococcus</taxon>
    </lineage>
</organism>
<comment type="caution">
    <text evidence="2">The sequence shown here is derived from an EMBL/GenBank/DDBJ whole genome shotgun (WGS) entry which is preliminary data.</text>
</comment>
<dbReference type="PANTHER" id="PTHR48104:SF30">
    <property type="entry name" value="METACASPASE-1"/>
    <property type="match status" value="1"/>
</dbReference>
<dbReference type="EMBL" id="VIFM01000394">
    <property type="protein sequence ID" value="TQF09089.1"/>
    <property type="molecule type" value="Genomic_DNA"/>
</dbReference>
<dbReference type="SUPFAM" id="SSF52129">
    <property type="entry name" value="Caspase-like"/>
    <property type="match status" value="1"/>
</dbReference>
<gene>
    <name evidence="2" type="ORF">FJV41_46500</name>
</gene>
<dbReference type="Gene3D" id="3.40.50.1460">
    <property type="match status" value="1"/>
</dbReference>
<protein>
    <submittedName>
        <fullName evidence="2">Caspase family protein</fullName>
    </submittedName>
</protein>
<reference evidence="2 3" key="1">
    <citation type="submission" date="2019-06" db="EMBL/GenBank/DDBJ databases">
        <authorList>
            <person name="Livingstone P."/>
            <person name="Whitworth D."/>
        </authorList>
    </citation>
    <scope>NUCLEOTIDE SEQUENCE [LARGE SCALE GENOMIC DNA]</scope>
    <source>
        <strain evidence="2 3">AM401</strain>
    </source>
</reference>
<dbReference type="GO" id="GO:0005737">
    <property type="term" value="C:cytoplasm"/>
    <property type="evidence" value="ECO:0007669"/>
    <property type="project" value="TreeGrafter"/>
</dbReference>
<dbReference type="GO" id="GO:0006508">
    <property type="term" value="P:proteolysis"/>
    <property type="evidence" value="ECO:0007669"/>
    <property type="project" value="InterPro"/>
</dbReference>
<keyword evidence="3" id="KW-1185">Reference proteome</keyword>
<accession>A0A540WJ87</accession>
<dbReference type="PANTHER" id="PTHR48104">
    <property type="entry name" value="METACASPASE-4"/>
    <property type="match status" value="1"/>
</dbReference>
<dbReference type="OrthoDB" id="9759662at2"/>
<dbReference type="Proteomes" id="UP000315369">
    <property type="component" value="Unassembled WGS sequence"/>
</dbReference>
<sequence>MAQGYSLNIGLNLVDPAHYAGWDGALVACEADAEDMVAIATERKFSTVRKVLTKDATRGRILKEMDEAARVLQPGDLFLLTYSGHGGQLPDRNSDESDAQDETWVLYDGELIDDEIHLALSKLKQGVRVLMFSDSCHSGTVSKAAYAALRGSGSLELLSDTLHDPAPEVRRFKDMPTAIALRTYRDNKAFYDDVMAGLPKDDPIAKTKATVLLISGCQDNQLSSDGAFNGLFTANLLRVYNSGKFRGSHRTFHRRIVRRMPPLQSPNYSIVGVPSREFERETPFEV</sequence>
<dbReference type="InterPro" id="IPR029030">
    <property type="entry name" value="Caspase-like_dom_sf"/>
</dbReference>
<name>A0A540WJ87_9BACT</name>
<evidence type="ECO:0000313" key="2">
    <source>
        <dbReference type="EMBL" id="TQF09089.1"/>
    </source>
</evidence>
<dbReference type="AlphaFoldDB" id="A0A540WJ87"/>
<evidence type="ECO:0000259" key="1">
    <source>
        <dbReference type="Pfam" id="PF00656"/>
    </source>
</evidence>
<dbReference type="InterPro" id="IPR050452">
    <property type="entry name" value="Metacaspase"/>
</dbReference>
<dbReference type="InterPro" id="IPR011600">
    <property type="entry name" value="Pept_C14_caspase"/>
</dbReference>
<evidence type="ECO:0000313" key="3">
    <source>
        <dbReference type="Proteomes" id="UP000315369"/>
    </source>
</evidence>
<feature type="domain" description="Peptidase C14 caspase" evidence="1">
    <location>
        <begin position="16"/>
        <end position="261"/>
    </location>
</feature>
<dbReference type="Pfam" id="PF00656">
    <property type="entry name" value="Peptidase_C14"/>
    <property type="match status" value="1"/>
</dbReference>